<keyword evidence="3" id="KW-1185">Reference proteome</keyword>
<feature type="compositionally biased region" description="Acidic residues" evidence="1">
    <location>
        <begin position="143"/>
        <end position="172"/>
    </location>
</feature>
<protein>
    <submittedName>
        <fullName evidence="2">Uncharacterized protein</fullName>
    </submittedName>
</protein>
<feature type="region of interest" description="Disordered" evidence="1">
    <location>
        <begin position="141"/>
        <end position="180"/>
    </location>
</feature>
<reference evidence="2" key="1">
    <citation type="submission" date="2021-03" db="EMBL/GenBank/DDBJ databases">
        <authorList>
            <person name="Bekaert M."/>
        </authorList>
    </citation>
    <scope>NUCLEOTIDE SEQUENCE</scope>
</reference>
<dbReference type="EMBL" id="CAJPWZ010001630">
    <property type="protein sequence ID" value="CAG2219458.1"/>
    <property type="molecule type" value="Genomic_DNA"/>
</dbReference>
<dbReference type="Proteomes" id="UP000683360">
    <property type="component" value="Unassembled WGS sequence"/>
</dbReference>
<dbReference type="AlphaFoldDB" id="A0A8S3SFV9"/>
<comment type="caution">
    <text evidence="2">The sequence shown here is derived from an EMBL/GenBank/DDBJ whole genome shotgun (WGS) entry which is preliminary data.</text>
</comment>
<sequence length="180" mass="20428">MALKSDDIATKRHHTPSENSPFSFARQNISCAINKTEFVLSCPVDSQNTLDFLPKSSSSRQSLRYTPYKRVHKYSSIGTLKQAMACKTIYKRYTGNLYIDFNSSYFSSKERFAITDDPFLPTSIYQHYEKVLITLEIKAFGESSDESDDETSDESSDDDSCESDEENSDLSDNDCSPKKI</sequence>
<feature type="region of interest" description="Disordered" evidence="1">
    <location>
        <begin position="1"/>
        <end position="21"/>
    </location>
</feature>
<evidence type="ECO:0000256" key="1">
    <source>
        <dbReference type="SAM" id="MobiDB-lite"/>
    </source>
</evidence>
<evidence type="ECO:0000313" key="2">
    <source>
        <dbReference type="EMBL" id="CAG2219458.1"/>
    </source>
</evidence>
<accession>A0A8S3SFV9</accession>
<proteinExistence type="predicted"/>
<gene>
    <name evidence="2" type="ORF">MEDL_32992</name>
</gene>
<name>A0A8S3SFV9_MYTED</name>
<organism evidence="2 3">
    <name type="scientific">Mytilus edulis</name>
    <name type="common">Blue mussel</name>
    <dbReference type="NCBI Taxonomy" id="6550"/>
    <lineage>
        <taxon>Eukaryota</taxon>
        <taxon>Metazoa</taxon>
        <taxon>Spiralia</taxon>
        <taxon>Lophotrochozoa</taxon>
        <taxon>Mollusca</taxon>
        <taxon>Bivalvia</taxon>
        <taxon>Autobranchia</taxon>
        <taxon>Pteriomorphia</taxon>
        <taxon>Mytilida</taxon>
        <taxon>Mytiloidea</taxon>
        <taxon>Mytilidae</taxon>
        <taxon>Mytilinae</taxon>
        <taxon>Mytilus</taxon>
    </lineage>
</organism>
<feature type="compositionally biased region" description="Basic and acidic residues" evidence="1">
    <location>
        <begin position="1"/>
        <end position="10"/>
    </location>
</feature>
<evidence type="ECO:0000313" key="3">
    <source>
        <dbReference type="Proteomes" id="UP000683360"/>
    </source>
</evidence>